<dbReference type="Pfam" id="PF25597">
    <property type="entry name" value="SH3_retrovirus"/>
    <property type="match status" value="1"/>
</dbReference>
<dbReference type="Gene3D" id="3.30.420.10">
    <property type="entry name" value="Ribonuclease H-like superfamily/Ribonuclease H"/>
    <property type="match status" value="1"/>
</dbReference>
<dbReference type="Proteomes" id="UP001151760">
    <property type="component" value="Unassembled WGS sequence"/>
</dbReference>
<sequence length="449" mass="51283">MDLCGPMRVASINGKKYILVIVDDYSRFTWVYFLRTKDEAPDMIIDFVNQVQRNLKASIMTIRTDNGTEFKNEKLRSFYAKLGIVHKTSIARTPQQNGVVERRNRTLVEAARTMLIFSKAPEFLWAEAIATACFTQNRSIVHTRHNKTPYELIRGRKPNVQYFHVFGSLCYPTNDHDDLGKMKPKADIGIFVGYSESSRGFRIYNRRTKKIMETIHVKFDELTAMASECNNLEPGMNCANFNDSSEDSQSVPSTSDLDNLFGPMYEEYYPTSSNEVSDNSAANTLDNDHTSSSSSIVVDQDDAPPIVSSSEEQVVIEPNSLVLNEVADEFVQEDVADFDGNTFHNAPQTPEFDVAESFSTYQDPSNMHQFHQQHRLIDRWTKNHPLEQMIGDTSKPVMTRKRLQTDAKVCMYALTVSTIEPKNIKKAMLDHSWVESMQDELNQFKRLDV</sequence>
<dbReference type="Pfam" id="PF00665">
    <property type="entry name" value="rve"/>
    <property type="match status" value="1"/>
</dbReference>
<organism evidence="3 4">
    <name type="scientific">Tanacetum coccineum</name>
    <dbReference type="NCBI Taxonomy" id="301880"/>
    <lineage>
        <taxon>Eukaryota</taxon>
        <taxon>Viridiplantae</taxon>
        <taxon>Streptophyta</taxon>
        <taxon>Embryophyta</taxon>
        <taxon>Tracheophyta</taxon>
        <taxon>Spermatophyta</taxon>
        <taxon>Magnoliopsida</taxon>
        <taxon>eudicotyledons</taxon>
        <taxon>Gunneridae</taxon>
        <taxon>Pentapetalae</taxon>
        <taxon>asterids</taxon>
        <taxon>campanulids</taxon>
        <taxon>Asterales</taxon>
        <taxon>Asteraceae</taxon>
        <taxon>Asteroideae</taxon>
        <taxon>Anthemideae</taxon>
        <taxon>Anthemidinae</taxon>
        <taxon>Tanacetum</taxon>
    </lineage>
</organism>
<proteinExistence type="predicted"/>
<protein>
    <submittedName>
        <fullName evidence="3">Integrase, catalytic region, zinc finger, CCHC-type containing protein</fullName>
    </submittedName>
</protein>
<keyword evidence="4" id="KW-1185">Reference proteome</keyword>
<reference evidence="3" key="1">
    <citation type="journal article" date="2022" name="Int. J. Mol. Sci.">
        <title>Draft Genome of Tanacetum Coccineum: Genomic Comparison of Closely Related Tanacetum-Family Plants.</title>
        <authorList>
            <person name="Yamashiro T."/>
            <person name="Shiraishi A."/>
            <person name="Nakayama K."/>
            <person name="Satake H."/>
        </authorList>
    </citation>
    <scope>NUCLEOTIDE SEQUENCE</scope>
</reference>
<evidence type="ECO:0000313" key="4">
    <source>
        <dbReference type="Proteomes" id="UP001151760"/>
    </source>
</evidence>
<dbReference type="SUPFAM" id="SSF53098">
    <property type="entry name" value="Ribonuclease H-like"/>
    <property type="match status" value="1"/>
</dbReference>
<dbReference type="InterPro" id="IPR036397">
    <property type="entry name" value="RNaseH_sf"/>
</dbReference>
<gene>
    <name evidence="3" type="ORF">Tco_0655878</name>
</gene>
<accession>A0ABQ4X784</accession>
<evidence type="ECO:0000259" key="2">
    <source>
        <dbReference type="PROSITE" id="PS50994"/>
    </source>
</evidence>
<feature type="domain" description="Integrase catalytic" evidence="2">
    <location>
        <begin position="1"/>
        <end position="157"/>
    </location>
</feature>
<feature type="compositionally biased region" description="Polar residues" evidence="1">
    <location>
        <begin position="270"/>
        <end position="285"/>
    </location>
</feature>
<reference evidence="3" key="2">
    <citation type="submission" date="2022-01" db="EMBL/GenBank/DDBJ databases">
        <authorList>
            <person name="Yamashiro T."/>
            <person name="Shiraishi A."/>
            <person name="Satake H."/>
            <person name="Nakayama K."/>
        </authorList>
    </citation>
    <scope>NUCLEOTIDE SEQUENCE</scope>
</reference>
<dbReference type="PANTHER" id="PTHR42648">
    <property type="entry name" value="TRANSPOSASE, PUTATIVE-RELATED"/>
    <property type="match status" value="1"/>
</dbReference>
<dbReference type="PANTHER" id="PTHR42648:SF18">
    <property type="entry name" value="RETROTRANSPOSON, UNCLASSIFIED-LIKE PROTEIN"/>
    <property type="match status" value="1"/>
</dbReference>
<evidence type="ECO:0000256" key="1">
    <source>
        <dbReference type="SAM" id="MobiDB-lite"/>
    </source>
</evidence>
<dbReference type="InterPro" id="IPR001584">
    <property type="entry name" value="Integrase_cat-core"/>
</dbReference>
<comment type="caution">
    <text evidence="3">The sequence shown here is derived from an EMBL/GenBank/DDBJ whole genome shotgun (WGS) entry which is preliminary data.</text>
</comment>
<name>A0ABQ4X784_9ASTR</name>
<feature type="region of interest" description="Disordered" evidence="1">
    <location>
        <begin position="269"/>
        <end position="302"/>
    </location>
</feature>
<dbReference type="InterPro" id="IPR039537">
    <property type="entry name" value="Retrotran_Ty1/copia-like"/>
</dbReference>
<dbReference type="PROSITE" id="PS50994">
    <property type="entry name" value="INTEGRASE"/>
    <property type="match status" value="1"/>
</dbReference>
<dbReference type="InterPro" id="IPR012337">
    <property type="entry name" value="RNaseH-like_sf"/>
</dbReference>
<evidence type="ECO:0000313" key="3">
    <source>
        <dbReference type="EMBL" id="GJS61094.1"/>
    </source>
</evidence>
<dbReference type="InterPro" id="IPR057670">
    <property type="entry name" value="SH3_retrovirus"/>
</dbReference>
<dbReference type="EMBL" id="BQNB010009265">
    <property type="protein sequence ID" value="GJS61094.1"/>
    <property type="molecule type" value="Genomic_DNA"/>
</dbReference>